<comment type="catalytic activity">
    <reaction evidence="1 7">
        <text>2-C-methyl-D-erythritol 4-phosphate + CTP + H(+) = 4-CDP-2-C-methyl-D-erythritol + diphosphate</text>
        <dbReference type="Rhea" id="RHEA:13429"/>
        <dbReference type="ChEBI" id="CHEBI:15378"/>
        <dbReference type="ChEBI" id="CHEBI:33019"/>
        <dbReference type="ChEBI" id="CHEBI:37563"/>
        <dbReference type="ChEBI" id="CHEBI:57823"/>
        <dbReference type="ChEBI" id="CHEBI:58262"/>
        <dbReference type="EC" id="2.7.7.60"/>
    </reaction>
</comment>
<keyword evidence="4 7" id="KW-0808">Transferase</keyword>
<protein>
    <recommendedName>
        <fullName evidence="7">2-C-methyl-D-erythritol 4-phosphate cytidylyltransferase</fullName>
        <ecNumber evidence="7">2.7.7.60</ecNumber>
    </recommendedName>
    <alternativeName>
        <fullName evidence="7">4-diphosphocytidyl-2C-methyl-D-erythritol synthase</fullName>
    </alternativeName>
    <alternativeName>
        <fullName evidence="7">MEP cytidylyltransferase</fullName>
        <shortName evidence="7">MCT</shortName>
    </alternativeName>
</protein>
<comment type="function">
    <text evidence="7">Catalyzes the formation of 4-diphosphocytidyl-2-C-methyl-D-erythritol from CTP and 2-C-methyl-D-erythritol 4-phosphate (MEP).</text>
</comment>
<feature type="site" description="Transition state stabilizer" evidence="7">
    <location>
        <position position="25"/>
    </location>
</feature>
<sequence>MPHEKISAILLAGGSGKRMQSDIPKQYMLLGEKPVLCYSLAAFDQSRVDEIILVANKNDMEYLNDKILKQYPAEKPVHLVPGGEERYYSVYNGLRRAADSDYVLIHDGARPFITAEMIERVIASLKEHPACAVGVPVKDTIKIVDTTKTIIETPDRNMVWAVQTPQAFSCPLILRAYDMLMEDLKKEPQAKKTPVTDDTMVLEYSLHYPVKMIMGSYSNIKITTPEDMLMGEALLHREN</sequence>
<evidence type="ECO:0000256" key="7">
    <source>
        <dbReference type="HAMAP-Rule" id="MF_00108"/>
    </source>
</evidence>
<dbReference type="SUPFAM" id="SSF53448">
    <property type="entry name" value="Nucleotide-diphospho-sugar transferases"/>
    <property type="match status" value="1"/>
</dbReference>
<dbReference type="NCBIfam" id="TIGR00453">
    <property type="entry name" value="ispD"/>
    <property type="match status" value="1"/>
</dbReference>
<dbReference type="PANTHER" id="PTHR32125">
    <property type="entry name" value="2-C-METHYL-D-ERYTHRITOL 4-PHOSPHATE CYTIDYLYLTRANSFERASE, CHLOROPLASTIC"/>
    <property type="match status" value="1"/>
</dbReference>
<dbReference type="EMBL" id="FRAC01000061">
    <property type="protein sequence ID" value="SHL81782.1"/>
    <property type="molecule type" value="Genomic_DNA"/>
</dbReference>
<keyword evidence="9" id="KW-1185">Reference proteome</keyword>
<feature type="site" description="Positions MEP for the nucleophilic attack" evidence="7">
    <location>
        <position position="156"/>
    </location>
</feature>
<keyword evidence="6 7" id="KW-0414">Isoprene biosynthesis</keyword>
<feature type="site" description="Positions MEP for the nucleophilic attack" evidence="7">
    <location>
        <position position="221"/>
    </location>
</feature>
<dbReference type="InterPro" id="IPR029044">
    <property type="entry name" value="Nucleotide-diphossugar_trans"/>
</dbReference>
<evidence type="ECO:0000313" key="9">
    <source>
        <dbReference type="Proteomes" id="UP000184386"/>
    </source>
</evidence>
<dbReference type="RefSeq" id="WP_073280613.1">
    <property type="nucleotide sequence ID" value="NZ_FRAC01000061.1"/>
</dbReference>
<dbReference type="InterPro" id="IPR050088">
    <property type="entry name" value="IspD/TarI_cytidylyltransf_bact"/>
</dbReference>
<comment type="pathway">
    <text evidence="2 7">Isoprenoid biosynthesis; isopentenyl diphosphate biosynthesis via DXP pathway; isopentenyl diphosphate from 1-deoxy-D-xylulose 5-phosphate: step 2/6.</text>
</comment>
<dbReference type="PROSITE" id="PS01295">
    <property type="entry name" value="ISPD"/>
    <property type="match status" value="1"/>
</dbReference>
<reference evidence="8 9" key="1">
    <citation type="submission" date="2016-11" db="EMBL/GenBank/DDBJ databases">
        <authorList>
            <person name="Jaros S."/>
            <person name="Januszkiewicz K."/>
            <person name="Wedrychowicz H."/>
        </authorList>
    </citation>
    <scope>NUCLEOTIDE SEQUENCE [LARGE SCALE GENOMIC DNA]</scope>
    <source>
        <strain evidence="8 9">DSM 15929</strain>
    </source>
</reference>
<gene>
    <name evidence="7" type="primary">ispD</name>
    <name evidence="8" type="ORF">SAMN02745136_05758</name>
</gene>
<dbReference type="Proteomes" id="UP000184386">
    <property type="component" value="Unassembled WGS sequence"/>
</dbReference>
<evidence type="ECO:0000256" key="6">
    <source>
        <dbReference type="ARBA" id="ARBA00023229"/>
    </source>
</evidence>
<dbReference type="STRING" id="1121322.SAMN02745136_05758"/>
<dbReference type="InterPro" id="IPR018294">
    <property type="entry name" value="ISPD_synthase_CS"/>
</dbReference>
<dbReference type="CDD" id="cd02516">
    <property type="entry name" value="CDP-ME_synthetase"/>
    <property type="match status" value="1"/>
</dbReference>
<comment type="similarity">
    <text evidence="3 7">Belongs to the IspD/TarI cytidylyltransferase family. IspD subfamily.</text>
</comment>
<dbReference type="Pfam" id="PF01128">
    <property type="entry name" value="IspD"/>
    <property type="match status" value="1"/>
</dbReference>
<dbReference type="OrthoDB" id="9806837at2"/>
<evidence type="ECO:0000256" key="3">
    <source>
        <dbReference type="ARBA" id="ARBA00009789"/>
    </source>
</evidence>
<dbReference type="PANTHER" id="PTHR32125:SF4">
    <property type="entry name" value="2-C-METHYL-D-ERYTHRITOL 4-PHOSPHATE CYTIDYLYLTRANSFERASE, CHLOROPLASTIC"/>
    <property type="match status" value="1"/>
</dbReference>
<dbReference type="InterPro" id="IPR001228">
    <property type="entry name" value="IspD"/>
</dbReference>
<evidence type="ECO:0000256" key="5">
    <source>
        <dbReference type="ARBA" id="ARBA00022695"/>
    </source>
</evidence>
<evidence type="ECO:0000256" key="1">
    <source>
        <dbReference type="ARBA" id="ARBA00001282"/>
    </source>
</evidence>
<dbReference type="FunFam" id="3.90.550.10:FF:000003">
    <property type="entry name" value="2-C-methyl-D-erythritol 4-phosphate cytidylyltransferase"/>
    <property type="match status" value="1"/>
</dbReference>
<evidence type="ECO:0000313" key="8">
    <source>
        <dbReference type="EMBL" id="SHL81782.1"/>
    </source>
</evidence>
<dbReference type="InterPro" id="IPR034683">
    <property type="entry name" value="IspD/TarI"/>
</dbReference>
<keyword evidence="5 7" id="KW-0548">Nucleotidyltransferase</keyword>
<dbReference type="EC" id="2.7.7.60" evidence="7"/>
<dbReference type="GO" id="GO:0050518">
    <property type="term" value="F:2-C-methyl-D-erythritol 4-phosphate cytidylyltransferase activity"/>
    <property type="evidence" value="ECO:0007669"/>
    <property type="project" value="UniProtKB-UniRule"/>
</dbReference>
<evidence type="ECO:0000256" key="4">
    <source>
        <dbReference type="ARBA" id="ARBA00022679"/>
    </source>
</evidence>
<dbReference type="UniPathway" id="UPA00056">
    <property type="reaction ID" value="UER00093"/>
</dbReference>
<proteinExistence type="inferred from homology"/>
<dbReference type="Gene3D" id="3.90.550.10">
    <property type="entry name" value="Spore Coat Polysaccharide Biosynthesis Protein SpsA, Chain A"/>
    <property type="match status" value="1"/>
</dbReference>
<dbReference type="GO" id="GO:0019288">
    <property type="term" value="P:isopentenyl diphosphate biosynthetic process, methylerythritol 4-phosphate pathway"/>
    <property type="evidence" value="ECO:0007669"/>
    <property type="project" value="UniProtKB-UniRule"/>
</dbReference>
<organism evidence="8 9">
    <name type="scientific">Anaerocolumna jejuensis DSM 15929</name>
    <dbReference type="NCBI Taxonomy" id="1121322"/>
    <lineage>
        <taxon>Bacteria</taxon>
        <taxon>Bacillati</taxon>
        <taxon>Bacillota</taxon>
        <taxon>Clostridia</taxon>
        <taxon>Lachnospirales</taxon>
        <taxon>Lachnospiraceae</taxon>
        <taxon>Anaerocolumna</taxon>
    </lineage>
</organism>
<feature type="site" description="Transition state stabilizer" evidence="7">
    <location>
        <position position="18"/>
    </location>
</feature>
<dbReference type="AlphaFoldDB" id="A0A1M7DQN0"/>
<dbReference type="HAMAP" id="MF_00108">
    <property type="entry name" value="IspD"/>
    <property type="match status" value="1"/>
</dbReference>
<name>A0A1M7DQN0_9FIRM</name>
<accession>A0A1M7DQN0</accession>
<evidence type="ECO:0000256" key="2">
    <source>
        <dbReference type="ARBA" id="ARBA00004787"/>
    </source>
</evidence>